<evidence type="ECO:0000313" key="3">
    <source>
        <dbReference type="Proteomes" id="UP000639643"/>
    </source>
</evidence>
<dbReference type="EMBL" id="WIGM01000321">
    <property type="protein sequence ID" value="KAF6829026.1"/>
    <property type="molecule type" value="Genomic_DNA"/>
</dbReference>
<evidence type="ECO:0000256" key="1">
    <source>
        <dbReference type="SAM" id="MobiDB-lite"/>
    </source>
</evidence>
<sequence length="73" mass="7886">MPLYVARISGPQFASLRGSDVLANFLRPVEALLLDSDDPRRTSTYGRGDSRSSGDGSSKSATIPPIYGSVRWI</sequence>
<comment type="caution">
    <text evidence="2">The sequence shown here is derived from an EMBL/GenBank/DDBJ whole genome shotgun (WGS) entry which is preliminary data.</text>
</comment>
<protein>
    <submittedName>
        <fullName evidence="2">Uncharacterized protein</fullName>
    </submittedName>
</protein>
<keyword evidence="3" id="KW-1185">Reference proteome</keyword>
<proteinExistence type="predicted"/>
<accession>A0A8H6KDI1</accession>
<organism evidence="2 3">
    <name type="scientific">Colletotrichum musicola</name>
    <dbReference type="NCBI Taxonomy" id="2175873"/>
    <lineage>
        <taxon>Eukaryota</taxon>
        <taxon>Fungi</taxon>
        <taxon>Dikarya</taxon>
        <taxon>Ascomycota</taxon>
        <taxon>Pezizomycotina</taxon>
        <taxon>Sordariomycetes</taxon>
        <taxon>Hypocreomycetidae</taxon>
        <taxon>Glomerellales</taxon>
        <taxon>Glomerellaceae</taxon>
        <taxon>Colletotrichum</taxon>
        <taxon>Colletotrichum orchidearum species complex</taxon>
    </lineage>
</organism>
<feature type="region of interest" description="Disordered" evidence="1">
    <location>
        <begin position="37"/>
        <end position="73"/>
    </location>
</feature>
<evidence type="ECO:0000313" key="2">
    <source>
        <dbReference type="EMBL" id="KAF6829026.1"/>
    </source>
</evidence>
<dbReference type="Proteomes" id="UP000639643">
    <property type="component" value="Unassembled WGS sequence"/>
</dbReference>
<reference evidence="2" key="1">
    <citation type="journal article" date="2020" name="Phytopathology">
        <title>Genome Sequence Resources of Colletotrichum truncatum, C. plurivorum, C. musicola, and C. sojae: Four Species Pathogenic to Soybean (Glycine max).</title>
        <authorList>
            <person name="Rogerio F."/>
            <person name="Boufleur T.R."/>
            <person name="Ciampi-Guillardi M."/>
            <person name="Sukno S.A."/>
            <person name="Thon M.R."/>
            <person name="Massola Junior N.S."/>
            <person name="Baroncelli R."/>
        </authorList>
    </citation>
    <scope>NUCLEOTIDE SEQUENCE</scope>
    <source>
        <strain evidence="2">LFN0074</strain>
    </source>
</reference>
<gene>
    <name evidence="2" type="ORF">CMUS01_08329</name>
</gene>
<feature type="compositionally biased region" description="Low complexity" evidence="1">
    <location>
        <begin position="42"/>
        <end position="58"/>
    </location>
</feature>
<dbReference type="AlphaFoldDB" id="A0A8H6KDI1"/>
<name>A0A8H6KDI1_9PEZI</name>